<dbReference type="OrthoDB" id="281792at2"/>
<dbReference type="Gene3D" id="3.40.30.10">
    <property type="entry name" value="Glutaredoxin"/>
    <property type="match status" value="1"/>
</dbReference>
<dbReference type="Proteomes" id="UP000027982">
    <property type="component" value="Chromosome"/>
</dbReference>
<dbReference type="EMBL" id="CP007139">
    <property type="protein sequence ID" value="AIE87653.1"/>
    <property type="molecule type" value="Genomic_DNA"/>
</dbReference>
<dbReference type="InterPro" id="IPR000866">
    <property type="entry name" value="AhpC/TSA"/>
</dbReference>
<feature type="signal peptide" evidence="1">
    <location>
        <begin position="1"/>
        <end position="19"/>
    </location>
</feature>
<proteinExistence type="predicted"/>
<sequence>MRLAYLSIPAGLALACAGAALMLASREPHSASGTFLEPNVRHLVTQAMMEETAAQMRKVAPTMSALDSEGKPVTLGVRNAKRPQFVYFVLDGCPCSYDAEPLFHKLSRKFLGKVDFVSVTNAGQKKAHDWSVQMLVNYPVVPDPEKKIIHAYEAKASVYSALLSTDGHIIKMWPGYSVDLLKDINAEMTKAANVPLTPFDPEYAPTTRATGCAF</sequence>
<gene>
    <name evidence="3" type="ORF">OP10G_4285</name>
</gene>
<reference evidence="3 4" key="1">
    <citation type="journal article" date="2014" name="PLoS ONE">
        <title>The first complete genome sequence of the class fimbriimonadia in the phylum armatimonadetes.</title>
        <authorList>
            <person name="Hu Z.Y."/>
            <person name="Wang Y.Z."/>
            <person name="Im W.T."/>
            <person name="Wang S.Y."/>
            <person name="Zhao G.P."/>
            <person name="Zheng H.J."/>
            <person name="Quan Z.X."/>
        </authorList>
    </citation>
    <scope>NUCLEOTIDE SEQUENCE [LARGE SCALE GENOMIC DNA]</scope>
    <source>
        <strain evidence="3">Gsoil 348</strain>
    </source>
</reference>
<dbReference type="GO" id="GO:0016491">
    <property type="term" value="F:oxidoreductase activity"/>
    <property type="evidence" value="ECO:0007669"/>
    <property type="project" value="InterPro"/>
</dbReference>
<evidence type="ECO:0000256" key="1">
    <source>
        <dbReference type="SAM" id="SignalP"/>
    </source>
</evidence>
<accession>A0A068NVV8</accession>
<dbReference type="SUPFAM" id="SSF52833">
    <property type="entry name" value="Thioredoxin-like"/>
    <property type="match status" value="1"/>
</dbReference>
<dbReference type="eggNOG" id="COG1225">
    <property type="taxonomic scope" value="Bacteria"/>
</dbReference>
<dbReference type="HOGENOM" id="CLU_106241_0_0_0"/>
<dbReference type="InterPro" id="IPR036249">
    <property type="entry name" value="Thioredoxin-like_sf"/>
</dbReference>
<dbReference type="PROSITE" id="PS51257">
    <property type="entry name" value="PROKAR_LIPOPROTEIN"/>
    <property type="match status" value="1"/>
</dbReference>
<protein>
    <submittedName>
        <fullName evidence="3">Alkyl hydroperoxide reductase/ Thiol specific antioxidant/ Mal allergen</fullName>
    </submittedName>
</protein>
<dbReference type="AlphaFoldDB" id="A0A068NVV8"/>
<keyword evidence="4" id="KW-1185">Reference proteome</keyword>
<feature type="domain" description="Alkyl hydroperoxide reductase subunit C/ Thiol specific antioxidant" evidence="2">
    <location>
        <begin position="58"/>
        <end position="156"/>
    </location>
</feature>
<organism evidence="3 4">
    <name type="scientific">Fimbriimonas ginsengisoli Gsoil 348</name>
    <dbReference type="NCBI Taxonomy" id="661478"/>
    <lineage>
        <taxon>Bacteria</taxon>
        <taxon>Bacillati</taxon>
        <taxon>Armatimonadota</taxon>
        <taxon>Fimbriimonadia</taxon>
        <taxon>Fimbriimonadales</taxon>
        <taxon>Fimbriimonadaceae</taxon>
        <taxon>Fimbriimonas</taxon>
    </lineage>
</organism>
<dbReference type="KEGG" id="fgi:OP10G_4285"/>
<feature type="chain" id="PRO_5001653970" evidence="1">
    <location>
        <begin position="20"/>
        <end position="214"/>
    </location>
</feature>
<dbReference type="RefSeq" id="WP_025228458.1">
    <property type="nucleotide sequence ID" value="NZ_CP007139.1"/>
</dbReference>
<dbReference type="STRING" id="661478.OP10G_4285"/>
<evidence type="ECO:0000259" key="2">
    <source>
        <dbReference type="Pfam" id="PF00578"/>
    </source>
</evidence>
<evidence type="ECO:0000313" key="3">
    <source>
        <dbReference type="EMBL" id="AIE87653.1"/>
    </source>
</evidence>
<dbReference type="GO" id="GO:0016209">
    <property type="term" value="F:antioxidant activity"/>
    <property type="evidence" value="ECO:0007669"/>
    <property type="project" value="InterPro"/>
</dbReference>
<keyword evidence="1" id="KW-0732">Signal</keyword>
<evidence type="ECO:0000313" key="4">
    <source>
        <dbReference type="Proteomes" id="UP000027982"/>
    </source>
</evidence>
<dbReference type="Pfam" id="PF00578">
    <property type="entry name" value="AhpC-TSA"/>
    <property type="match status" value="1"/>
</dbReference>
<name>A0A068NVV8_FIMGI</name>